<proteinExistence type="predicted"/>
<keyword evidence="2" id="KW-1185">Reference proteome</keyword>
<dbReference type="Proteomes" id="UP001732700">
    <property type="component" value="Chromosome 5D"/>
</dbReference>
<organism evidence="1 2">
    <name type="scientific">Avena sativa</name>
    <name type="common">Oat</name>
    <dbReference type="NCBI Taxonomy" id="4498"/>
    <lineage>
        <taxon>Eukaryota</taxon>
        <taxon>Viridiplantae</taxon>
        <taxon>Streptophyta</taxon>
        <taxon>Embryophyta</taxon>
        <taxon>Tracheophyta</taxon>
        <taxon>Spermatophyta</taxon>
        <taxon>Magnoliopsida</taxon>
        <taxon>Liliopsida</taxon>
        <taxon>Poales</taxon>
        <taxon>Poaceae</taxon>
        <taxon>BOP clade</taxon>
        <taxon>Pooideae</taxon>
        <taxon>Poodae</taxon>
        <taxon>Poeae</taxon>
        <taxon>Poeae Chloroplast Group 1 (Aveneae type)</taxon>
        <taxon>Aveninae</taxon>
        <taxon>Avena</taxon>
    </lineage>
</organism>
<reference evidence="1" key="1">
    <citation type="submission" date="2021-05" db="EMBL/GenBank/DDBJ databases">
        <authorList>
            <person name="Scholz U."/>
            <person name="Mascher M."/>
            <person name="Fiebig A."/>
        </authorList>
    </citation>
    <scope>NUCLEOTIDE SEQUENCE [LARGE SCALE GENOMIC DNA]</scope>
</reference>
<evidence type="ECO:0000313" key="2">
    <source>
        <dbReference type="Proteomes" id="UP001732700"/>
    </source>
</evidence>
<protein>
    <submittedName>
        <fullName evidence="1">Uncharacterized protein</fullName>
    </submittedName>
</protein>
<dbReference type="EnsemblPlants" id="AVESA.00010b.r2.5DG0988250.1">
    <property type="protein sequence ID" value="AVESA.00010b.r2.5DG0988250.1.CDS"/>
    <property type="gene ID" value="AVESA.00010b.r2.5DG0988250"/>
</dbReference>
<name>A0ACD5YIT8_AVESA</name>
<reference evidence="1" key="2">
    <citation type="submission" date="2025-09" db="UniProtKB">
        <authorList>
            <consortium name="EnsemblPlants"/>
        </authorList>
    </citation>
    <scope>IDENTIFICATION</scope>
</reference>
<sequence length="1719" mass="188017">MASGSSRGHVDQFFAAKKRRPSSRKDEPSSSNGSPGAAKGSLAGYLVRSPPAAAAASSVAPARSPGVGDAGARRSLSAAMNADNSATAMNLDVDNSAGRGDDAEMKRFTMEFLSHYCSAIPPVVPDSAKDEPDKKQHKRSADHLFLVPCDDRSVKKQCVPKVKDLVDNMPVANHGGSESLQELGQGAKASGEGLAAVQRCSFTPNTAQKKVGFSGETPKSASSLVSPGEDFWNAAMEFADGVSAMADKGPKRAHCIMAEDKSSCPVALGSKALPRSGNEDGFNCENTVGSNPMKEIDKFSNTVELASANRQHENNSPLPVKHLNFFHEDEIQVSGLEGKAKVGTVPGSVQVNQGRLMESSFHRTENLMHCVDDMKRVTSDPDTDSPVMIHGEGLFKSKTAGSNLNQLTHGETKSIDASKPNRDSKSMFASQRVESSTPTSSVPPKDHSKISSWLPPQLCAIYMKKGISGLYPWQVECLLVDGVLEKRNLVYCASTSAGKSFVAEVLMLRRILSSQKIAILVLPYVSLCAEKAEHLEQLLVPLGRHVRSYYGNQGGGSLPKDTSVAVCTIEKANSLVNKLLEDGRLSELGIIVIDELHMVGDQHRGYLLELMLTKLRYAAGEGNSESSSGETSGSSSGKTGAAHGLQIIGMSATMPNVGAVADWLQAALYQTTFRPVPLEEFIKVGNQIFDKDMNVVRVLPKVADLGGKDPDHIVELCNEVVLDGHSVLLFCSSRKGCESTARHIAKYLKVASGCSKEVGSEFRDAASAVEALKRCPAGLDPVLEETIPFGVAYHHAGLTVEERDIVETCYRKGLVRVLTATSTLAAGVNLPARRVIFRQPRIGRDFIDGTRYRQMAGRAGRTGIDTKGESILVCRPEEVKRITGIVKSDCPALQSCLSEDKNGMTHAIMEVVAGGIVQTASDIHRYVRCTLLNSTKPFDNVVKSAQDSLRWLCHKRFVEWNNETKIYSATPLGRASFGSCLNPEESLVVLDDLSRAREGFVLASDLHLVYLVTPINVEVEPDWELYYERFMQLSTLEQSVGNRVGVIEPFLMHMAHGGAMPIRGRPKRNTSGGSGGNTLINDQSLRVSKRFYVALMISRLAQEVPVTDVCESFKVARGTIQGLQENAGRFASMVSAFCQRLGWHDLEGLVAKFQNRVSFGVRAEIAELTSIPFVKGSRARALYNSGLRTPVTIAEASIPEIAKAIFESTWSGQDDHGLRRVQFGIAKKIKNGARRIVLEEAEAARVAAFSAFRSLGVEVPQFTTPLLPASEDSPPRDVVVSSVGDHAKCHKSALGTHIGDGRNICSNYVAQRASTEIVRADMHPVFSIQIKESEGIADSVNIATMQEGASPLSTVDKSQSRNASDKGPVNACNFPGGFDSFLDQWSSVNDFSFDLHFVRRSTKLSLNVFEILGLAVCWENSPIYYCNFPKDLTPSGNKESIEMWEEFKRRWSRITGIMQAKSVKKMTWNLKIQIQALKSPCVSGQRLSRLHLDHKSLNNIDVLDSTYVLLPPISVYNGLDICLVAWILWPDEESKTAPNLEKLVKKRLHSEAIAAANRDGRWRNQMHKAAHNESIFFSRDLHPIISVIKEHRTLAKLLNGTLGSICSRAQLCSQSQRYIIHGNWLQTSTATGRLSMEEPNLQCVEHVVDFTTGKNDKDFTSMSMVDHHEINAREFFVPTQDNWLLVTADYSQIELRFMAHFSKDPWWPLDSFKPSRAPG</sequence>
<evidence type="ECO:0000313" key="1">
    <source>
        <dbReference type="EnsemblPlants" id="AVESA.00010b.r2.5DG0988250.1.CDS"/>
    </source>
</evidence>
<accession>A0ACD5YIT8</accession>